<reference evidence="1 2" key="1">
    <citation type="journal article" date="2012" name="J. Bacteriol.">
        <title>Complete genome sequence of Nocardia brasiliensis HUJEG-1.</title>
        <authorList>
            <person name="Vera-Cabrera L."/>
            <person name="Ortiz-Lopez R."/>
            <person name="Elizondo-Gonzalez R."/>
            <person name="Perez-Maya A.A."/>
            <person name="Ocampo-Candiani J."/>
        </authorList>
    </citation>
    <scope>NUCLEOTIDE SEQUENCE [LARGE SCALE GENOMIC DNA]</scope>
    <source>
        <strain evidence="2">ATCC 700358</strain>
    </source>
</reference>
<dbReference type="Proteomes" id="UP000006304">
    <property type="component" value="Chromosome"/>
</dbReference>
<name>K0EMC5_NOCB7</name>
<organism evidence="1 2">
    <name type="scientific">Nocardia brasiliensis (strain ATCC 700358 / HUJEG-1)</name>
    <dbReference type="NCBI Taxonomy" id="1133849"/>
    <lineage>
        <taxon>Bacteria</taxon>
        <taxon>Bacillati</taxon>
        <taxon>Actinomycetota</taxon>
        <taxon>Actinomycetes</taxon>
        <taxon>Mycobacteriales</taxon>
        <taxon>Nocardiaceae</taxon>
        <taxon>Nocardia</taxon>
    </lineage>
</organism>
<sequence>MGDRYRPTVAIHAFVDESIRRDRYILCAVLIRGEQLHRARALVRSFCLPGQRRWHFNDESEQRQRHIIAAMAQCVGVGVAIYEGRGREVSVRHSCMTELVTDLVEIKAARLVIESRENQDQRDRQSIATALRKASAELQYAHMPPHTEPCLWWADAAAWAFGAGGRWRLTIMPLVRLVFDVNKPPLQRETRMLVVRPGPGSTSSS</sequence>
<dbReference type="KEGG" id="nbr:O3I_003070"/>
<gene>
    <name evidence="1" type="ORF">O3I_003070</name>
</gene>
<evidence type="ECO:0008006" key="3">
    <source>
        <dbReference type="Google" id="ProtNLM"/>
    </source>
</evidence>
<evidence type="ECO:0000313" key="1">
    <source>
        <dbReference type="EMBL" id="AFT98576.1"/>
    </source>
</evidence>
<evidence type="ECO:0000313" key="2">
    <source>
        <dbReference type="Proteomes" id="UP000006304"/>
    </source>
</evidence>
<protein>
    <recommendedName>
        <fullName evidence="3">DUF3800 domain-containing protein</fullName>
    </recommendedName>
</protein>
<dbReference type="eggNOG" id="ENOG5033INS">
    <property type="taxonomic scope" value="Bacteria"/>
</dbReference>
<dbReference type="STRING" id="1133849.O3I_003070"/>
<proteinExistence type="predicted"/>
<dbReference type="EMBL" id="CP003876">
    <property type="protein sequence ID" value="AFT98576.1"/>
    <property type="molecule type" value="Genomic_DNA"/>
</dbReference>
<dbReference type="AlphaFoldDB" id="K0EMC5"/>
<accession>K0EMC5</accession>
<keyword evidence="2" id="KW-1185">Reference proteome</keyword>
<dbReference type="HOGENOM" id="CLU_098654_2_0_11"/>